<protein>
    <submittedName>
        <fullName evidence="2">Uncharacterized protein</fullName>
    </submittedName>
</protein>
<evidence type="ECO:0000313" key="3">
    <source>
        <dbReference type="Proteomes" id="UP000324091"/>
    </source>
</evidence>
<accession>A0A5C6NF28</accession>
<name>A0A5C6NF28_9TELE</name>
<evidence type="ECO:0000256" key="1">
    <source>
        <dbReference type="SAM" id="MobiDB-lite"/>
    </source>
</evidence>
<evidence type="ECO:0000313" key="2">
    <source>
        <dbReference type="EMBL" id="TWW64600.1"/>
    </source>
</evidence>
<feature type="compositionally biased region" description="Polar residues" evidence="1">
    <location>
        <begin position="1"/>
        <end position="16"/>
    </location>
</feature>
<keyword evidence="3" id="KW-1185">Reference proteome</keyword>
<proteinExistence type="predicted"/>
<gene>
    <name evidence="2" type="ORF">D4764_22G0002470</name>
</gene>
<reference evidence="2 3" key="1">
    <citation type="submission" date="2019-04" db="EMBL/GenBank/DDBJ databases">
        <title>Chromosome genome assembly for Takifugu flavidus.</title>
        <authorList>
            <person name="Xiao S."/>
        </authorList>
    </citation>
    <scope>NUCLEOTIDE SEQUENCE [LARGE SCALE GENOMIC DNA]</scope>
    <source>
        <strain evidence="2">HTHZ2018</strain>
        <tissue evidence="2">Muscle</tissue>
    </source>
</reference>
<dbReference type="EMBL" id="RHFK02000015">
    <property type="protein sequence ID" value="TWW64600.1"/>
    <property type="molecule type" value="Genomic_DNA"/>
</dbReference>
<dbReference type="Proteomes" id="UP000324091">
    <property type="component" value="Chromosome 22"/>
</dbReference>
<sequence length="87" mass="9650">MSSERAQLSCQTQTLDNAHPGPARFVLTLQPRLLSLRWQQHQILFLLGSLMPGEKKPKSNCRFPGTLLFHTCSVAPEIGSAEGAEEF</sequence>
<organism evidence="2 3">
    <name type="scientific">Takifugu flavidus</name>
    <name type="common">sansaifugu</name>
    <dbReference type="NCBI Taxonomy" id="433684"/>
    <lineage>
        <taxon>Eukaryota</taxon>
        <taxon>Metazoa</taxon>
        <taxon>Chordata</taxon>
        <taxon>Craniata</taxon>
        <taxon>Vertebrata</taxon>
        <taxon>Euteleostomi</taxon>
        <taxon>Actinopterygii</taxon>
        <taxon>Neopterygii</taxon>
        <taxon>Teleostei</taxon>
        <taxon>Neoteleostei</taxon>
        <taxon>Acanthomorphata</taxon>
        <taxon>Eupercaria</taxon>
        <taxon>Tetraodontiformes</taxon>
        <taxon>Tetradontoidea</taxon>
        <taxon>Tetraodontidae</taxon>
        <taxon>Takifugu</taxon>
    </lineage>
</organism>
<dbReference type="AlphaFoldDB" id="A0A5C6NF28"/>
<feature type="region of interest" description="Disordered" evidence="1">
    <location>
        <begin position="1"/>
        <end position="21"/>
    </location>
</feature>
<comment type="caution">
    <text evidence="2">The sequence shown here is derived from an EMBL/GenBank/DDBJ whole genome shotgun (WGS) entry which is preliminary data.</text>
</comment>